<dbReference type="STRING" id="1120923.SAMN02746095_02586"/>
<evidence type="ECO:0000313" key="3">
    <source>
        <dbReference type="Proteomes" id="UP000032668"/>
    </source>
</evidence>
<dbReference type="AlphaFoldDB" id="A0A0D6PK78"/>
<organism evidence="2 3">
    <name type="scientific">Acidocella aminolytica 101 = DSM 11237</name>
    <dbReference type="NCBI Taxonomy" id="1120923"/>
    <lineage>
        <taxon>Bacteria</taxon>
        <taxon>Pseudomonadati</taxon>
        <taxon>Pseudomonadota</taxon>
        <taxon>Alphaproteobacteria</taxon>
        <taxon>Acetobacterales</taxon>
        <taxon>Acidocellaceae</taxon>
        <taxon>Acidocella</taxon>
    </lineage>
</organism>
<sequence length="103" mass="11335">MDARAINVLLPTVALAAIPDLLREREDRSEFLREAVELEIAIRSLDVYPELLGYLTANESLAEFCARAVRQAAQRRIKMLKENIAEDEPESPGQASGPGGASR</sequence>
<accession>A0A0D6PK78</accession>
<reference evidence="2 3" key="1">
    <citation type="submission" date="2012-11" db="EMBL/GenBank/DDBJ databases">
        <title>Whole genome sequence of Acidocella aminolytica 101 = DSM 11237.</title>
        <authorList>
            <person name="Azuma Y."/>
            <person name="Higashiura N."/>
            <person name="Hirakawa H."/>
            <person name="Matsushita K."/>
        </authorList>
    </citation>
    <scope>NUCLEOTIDE SEQUENCE [LARGE SCALE GENOMIC DNA]</scope>
    <source>
        <strain evidence="3">101 / DSM 11237</strain>
    </source>
</reference>
<feature type="region of interest" description="Disordered" evidence="1">
    <location>
        <begin position="81"/>
        <end position="103"/>
    </location>
</feature>
<comment type="caution">
    <text evidence="2">The sequence shown here is derived from an EMBL/GenBank/DDBJ whole genome shotgun (WGS) entry which is preliminary data.</text>
</comment>
<evidence type="ECO:0000313" key="2">
    <source>
        <dbReference type="EMBL" id="GAN81144.1"/>
    </source>
</evidence>
<name>A0A0D6PK78_9PROT</name>
<protein>
    <submittedName>
        <fullName evidence="2">Uncharacterized protein</fullName>
    </submittedName>
</protein>
<proteinExistence type="predicted"/>
<dbReference type="Proteomes" id="UP000032668">
    <property type="component" value="Unassembled WGS sequence"/>
</dbReference>
<keyword evidence="3" id="KW-1185">Reference proteome</keyword>
<gene>
    <name evidence="2" type="ORF">Aam_078_021</name>
</gene>
<dbReference type="EMBL" id="BANC01000076">
    <property type="protein sequence ID" value="GAN81144.1"/>
    <property type="molecule type" value="Genomic_DNA"/>
</dbReference>
<evidence type="ECO:0000256" key="1">
    <source>
        <dbReference type="SAM" id="MobiDB-lite"/>
    </source>
</evidence>